<dbReference type="AlphaFoldDB" id="A0A5B7GLU2"/>
<name>A0A5B7GLU2_PORTR</name>
<organism evidence="1 2">
    <name type="scientific">Portunus trituberculatus</name>
    <name type="common">Swimming crab</name>
    <name type="synonym">Neptunus trituberculatus</name>
    <dbReference type="NCBI Taxonomy" id="210409"/>
    <lineage>
        <taxon>Eukaryota</taxon>
        <taxon>Metazoa</taxon>
        <taxon>Ecdysozoa</taxon>
        <taxon>Arthropoda</taxon>
        <taxon>Crustacea</taxon>
        <taxon>Multicrustacea</taxon>
        <taxon>Malacostraca</taxon>
        <taxon>Eumalacostraca</taxon>
        <taxon>Eucarida</taxon>
        <taxon>Decapoda</taxon>
        <taxon>Pleocyemata</taxon>
        <taxon>Brachyura</taxon>
        <taxon>Eubrachyura</taxon>
        <taxon>Portunoidea</taxon>
        <taxon>Portunidae</taxon>
        <taxon>Portuninae</taxon>
        <taxon>Portunus</taxon>
    </lineage>
</organism>
<gene>
    <name evidence="1" type="ORF">E2C01_052555</name>
</gene>
<keyword evidence="2" id="KW-1185">Reference proteome</keyword>
<dbReference type="EMBL" id="VSRR010015782">
    <property type="protein sequence ID" value="MPC58549.1"/>
    <property type="molecule type" value="Genomic_DNA"/>
</dbReference>
<evidence type="ECO:0000313" key="1">
    <source>
        <dbReference type="EMBL" id="MPC58549.1"/>
    </source>
</evidence>
<protein>
    <submittedName>
        <fullName evidence="1">Uncharacterized protein</fullName>
    </submittedName>
</protein>
<reference evidence="1 2" key="1">
    <citation type="submission" date="2019-05" db="EMBL/GenBank/DDBJ databases">
        <title>Another draft genome of Portunus trituberculatus and its Hox gene families provides insights of decapod evolution.</title>
        <authorList>
            <person name="Jeong J.-H."/>
            <person name="Song I."/>
            <person name="Kim S."/>
            <person name="Choi T."/>
            <person name="Kim D."/>
            <person name="Ryu S."/>
            <person name="Kim W."/>
        </authorList>
    </citation>
    <scope>NUCLEOTIDE SEQUENCE [LARGE SCALE GENOMIC DNA]</scope>
    <source>
        <tissue evidence="1">Muscle</tissue>
    </source>
</reference>
<accession>A0A5B7GLU2</accession>
<sequence>MECPLIAKFRPQSQHDLYSLIDHLLDSATLKEILREYPQFASRLRLLCSDVLRSFVSRLLRDYVPSIFLRLAMGGVCVRLLGASLESPVCAGFLASCCLGGYPPGF</sequence>
<comment type="caution">
    <text evidence="1">The sequence shown here is derived from an EMBL/GenBank/DDBJ whole genome shotgun (WGS) entry which is preliminary data.</text>
</comment>
<dbReference type="Proteomes" id="UP000324222">
    <property type="component" value="Unassembled WGS sequence"/>
</dbReference>
<evidence type="ECO:0000313" key="2">
    <source>
        <dbReference type="Proteomes" id="UP000324222"/>
    </source>
</evidence>
<proteinExistence type="predicted"/>